<comment type="caution">
    <text evidence="8">The sequence shown here is derived from an EMBL/GenBank/DDBJ whole genome shotgun (WGS) entry which is preliminary data.</text>
</comment>
<feature type="transmembrane region" description="Helical" evidence="6">
    <location>
        <begin position="255"/>
        <end position="273"/>
    </location>
</feature>
<feature type="transmembrane region" description="Helical" evidence="6">
    <location>
        <begin position="151"/>
        <end position="173"/>
    </location>
</feature>
<dbReference type="RefSeq" id="XP_064702454.1">
    <property type="nucleotide sequence ID" value="XM_064850788.1"/>
</dbReference>
<feature type="domain" description="Major facilitator superfamily (MFS) profile" evidence="7">
    <location>
        <begin position="1"/>
        <end position="277"/>
    </location>
</feature>
<comment type="similarity">
    <text evidence="2">Belongs to the major facilitator superfamily. Sugar transporter (TC 2.A.1.1) family.</text>
</comment>
<dbReference type="Pfam" id="PF00083">
    <property type="entry name" value="Sugar_tr"/>
    <property type="match status" value="1"/>
</dbReference>
<dbReference type="GO" id="GO:0005351">
    <property type="term" value="F:carbohydrate:proton symporter activity"/>
    <property type="evidence" value="ECO:0007669"/>
    <property type="project" value="TreeGrafter"/>
</dbReference>
<dbReference type="GO" id="GO:0016020">
    <property type="term" value="C:membrane"/>
    <property type="evidence" value="ECO:0007669"/>
    <property type="project" value="UniProtKB-SubCell"/>
</dbReference>
<feature type="transmembrane region" description="Helical" evidence="6">
    <location>
        <begin position="85"/>
        <end position="107"/>
    </location>
</feature>
<dbReference type="GeneID" id="89975401"/>
<dbReference type="AlphaFoldDB" id="A0AAV9N129"/>
<gene>
    <name evidence="8" type="ORF">LTR84_007235</name>
</gene>
<evidence type="ECO:0000256" key="5">
    <source>
        <dbReference type="ARBA" id="ARBA00023136"/>
    </source>
</evidence>
<keyword evidence="5 6" id="KW-0472">Membrane</keyword>
<feature type="transmembrane region" description="Helical" evidence="6">
    <location>
        <begin position="223"/>
        <end position="243"/>
    </location>
</feature>
<reference evidence="8 9" key="1">
    <citation type="submission" date="2023-08" db="EMBL/GenBank/DDBJ databases">
        <title>Black Yeasts Isolated from many extreme environments.</title>
        <authorList>
            <person name="Coleine C."/>
            <person name="Stajich J.E."/>
            <person name="Selbmann L."/>
        </authorList>
    </citation>
    <scope>NUCLEOTIDE SEQUENCE [LARGE SCALE GENOMIC DNA]</scope>
    <source>
        <strain evidence="8 9">CCFEE 5792</strain>
    </source>
</reference>
<dbReference type="Gene3D" id="1.20.1250.20">
    <property type="entry name" value="MFS general substrate transporter like domains"/>
    <property type="match status" value="1"/>
</dbReference>
<dbReference type="EMBL" id="JAVRRD010000028">
    <property type="protein sequence ID" value="KAK5046881.1"/>
    <property type="molecule type" value="Genomic_DNA"/>
</dbReference>
<evidence type="ECO:0000256" key="3">
    <source>
        <dbReference type="ARBA" id="ARBA00022692"/>
    </source>
</evidence>
<dbReference type="PROSITE" id="PS50850">
    <property type="entry name" value="MFS"/>
    <property type="match status" value="1"/>
</dbReference>
<proteinExistence type="inferred from homology"/>
<evidence type="ECO:0000256" key="2">
    <source>
        <dbReference type="ARBA" id="ARBA00010992"/>
    </source>
</evidence>
<dbReference type="SUPFAM" id="SSF103473">
    <property type="entry name" value="MFS general substrate transporter"/>
    <property type="match status" value="1"/>
</dbReference>
<keyword evidence="3 6" id="KW-0812">Transmembrane</keyword>
<dbReference type="InterPro" id="IPR036259">
    <property type="entry name" value="MFS_trans_sf"/>
</dbReference>
<sequence length="343" mass="38469">MMAMIIVLPESPRWLISQGRDAEAKEVLRWITPKKSKEDADNEDAAHLIYANIVSAREFELAAEGEFSIMELFHGGKMQNWRRTAICFAVMACQQLSGINLLTYYISYVLENSLGLDHHLSLLLGGFNGLEYLFASAIPIWTIERVGRRKLLLFSAAGQTLSMAILAGAIWYVTENQDGPAKVGMGILAVVAFFLFNTFYAQGFLAIPFFYPAEITNLRTRSRGVAISVMSNWIFTFLVVMITPICTADIGYRTYILFAVLNFSFIPLIYYFFPETAGLSLEALDAMFDCPGITKGVLSKSHRRNMIAISNDPFRRDSHIDVEVPNACEKRLSVGHLERGSEQ</sequence>
<organism evidence="8 9">
    <name type="scientific">Exophiala bonariae</name>
    <dbReference type="NCBI Taxonomy" id="1690606"/>
    <lineage>
        <taxon>Eukaryota</taxon>
        <taxon>Fungi</taxon>
        <taxon>Dikarya</taxon>
        <taxon>Ascomycota</taxon>
        <taxon>Pezizomycotina</taxon>
        <taxon>Eurotiomycetes</taxon>
        <taxon>Chaetothyriomycetidae</taxon>
        <taxon>Chaetothyriales</taxon>
        <taxon>Herpotrichiellaceae</taxon>
        <taxon>Exophiala</taxon>
    </lineage>
</organism>
<keyword evidence="4 6" id="KW-1133">Transmembrane helix</keyword>
<evidence type="ECO:0000313" key="9">
    <source>
        <dbReference type="Proteomes" id="UP001358417"/>
    </source>
</evidence>
<name>A0AAV9N129_9EURO</name>
<dbReference type="PANTHER" id="PTHR48022">
    <property type="entry name" value="PLASTIDIC GLUCOSE TRANSPORTER 4"/>
    <property type="match status" value="1"/>
</dbReference>
<feature type="transmembrane region" description="Helical" evidence="6">
    <location>
        <begin position="185"/>
        <end position="211"/>
    </location>
</feature>
<keyword evidence="9" id="KW-1185">Reference proteome</keyword>
<evidence type="ECO:0000256" key="4">
    <source>
        <dbReference type="ARBA" id="ARBA00022989"/>
    </source>
</evidence>
<dbReference type="Proteomes" id="UP001358417">
    <property type="component" value="Unassembled WGS sequence"/>
</dbReference>
<feature type="transmembrane region" description="Helical" evidence="6">
    <location>
        <begin position="119"/>
        <end position="139"/>
    </location>
</feature>
<dbReference type="InterPro" id="IPR020846">
    <property type="entry name" value="MFS_dom"/>
</dbReference>
<comment type="subcellular location">
    <subcellularLocation>
        <location evidence="1">Membrane</location>
        <topology evidence="1">Multi-pass membrane protein</topology>
    </subcellularLocation>
</comment>
<evidence type="ECO:0000256" key="6">
    <source>
        <dbReference type="SAM" id="Phobius"/>
    </source>
</evidence>
<dbReference type="InterPro" id="IPR050360">
    <property type="entry name" value="MFS_Sugar_Transporters"/>
</dbReference>
<dbReference type="InterPro" id="IPR005828">
    <property type="entry name" value="MFS_sugar_transport-like"/>
</dbReference>
<protein>
    <recommendedName>
        <fullName evidence="7">Major facilitator superfamily (MFS) profile domain-containing protein</fullName>
    </recommendedName>
</protein>
<dbReference type="PANTHER" id="PTHR48022:SF28">
    <property type="entry name" value="MAJOR FACILITATOR SUPERFAMILY (MFS) PROFILE DOMAIN-CONTAINING PROTEIN-RELATED"/>
    <property type="match status" value="1"/>
</dbReference>
<accession>A0AAV9N129</accession>
<evidence type="ECO:0000313" key="8">
    <source>
        <dbReference type="EMBL" id="KAK5046881.1"/>
    </source>
</evidence>
<evidence type="ECO:0000259" key="7">
    <source>
        <dbReference type="PROSITE" id="PS50850"/>
    </source>
</evidence>
<evidence type="ECO:0000256" key="1">
    <source>
        <dbReference type="ARBA" id="ARBA00004141"/>
    </source>
</evidence>